<evidence type="ECO:0000256" key="1">
    <source>
        <dbReference type="ARBA" id="ARBA00023015"/>
    </source>
</evidence>
<dbReference type="Gene3D" id="3.40.50.2300">
    <property type="match status" value="2"/>
</dbReference>
<dbReference type="EMBL" id="JAESVB010000016">
    <property type="protein sequence ID" value="MCB8877710.1"/>
    <property type="molecule type" value="Genomic_DNA"/>
</dbReference>
<evidence type="ECO:0000313" key="5">
    <source>
        <dbReference type="EMBL" id="MCB8877710.1"/>
    </source>
</evidence>
<dbReference type="CDD" id="cd06307">
    <property type="entry name" value="PBP1_sugar_binding"/>
    <property type="match status" value="1"/>
</dbReference>
<dbReference type="Proteomes" id="UP000708298">
    <property type="component" value="Unassembled WGS sequence"/>
</dbReference>
<evidence type="ECO:0000259" key="4">
    <source>
        <dbReference type="PROSITE" id="PS50932"/>
    </source>
</evidence>
<dbReference type="Gene3D" id="1.10.260.40">
    <property type="entry name" value="lambda repressor-like DNA-binding domains"/>
    <property type="match status" value="1"/>
</dbReference>
<dbReference type="Pfam" id="PF00356">
    <property type="entry name" value="LacI"/>
    <property type="match status" value="1"/>
</dbReference>
<accession>A0A964E0P0</accession>
<dbReference type="PANTHER" id="PTHR30146:SF152">
    <property type="entry name" value="TRANSCRIPTIONAL REGULATORY PROTEIN"/>
    <property type="match status" value="1"/>
</dbReference>
<dbReference type="RefSeq" id="WP_227323357.1">
    <property type="nucleotide sequence ID" value="NZ_JAESVB010000016.1"/>
</dbReference>
<protein>
    <submittedName>
        <fullName evidence="5">LacI family DNA-binding transcriptional regulator</fullName>
    </submittedName>
</protein>
<keyword evidence="6" id="KW-1185">Reference proteome</keyword>
<name>A0A964E0P0_9PROT</name>
<dbReference type="AlphaFoldDB" id="A0A964E0P0"/>
<dbReference type="InterPro" id="IPR025997">
    <property type="entry name" value="SBP_2_dom"/>
</dbReference>
<dbReference type="SUPFAM" id="SSF53822">
    <property type="entry name" value="Periplasmic binding protein-like I"/>
    <property type="match status" value="1"/>
</dbReference>
<dbReference type="PROSITE" id="PS50932">
    <property type="entry name" value="HTH_LACI_2"/>
    <property type="match status" value="1"/>
</dbReference>
<dbReference type="CDD" id="cd01392">
    <property type="entry name" value="HTH_LacI"/>
    <property type="match status" value="1"/>
</dbReference>
<dbReference type="InterPro" id="IPR000843">
    <property type="entry name" value="HTH_LacI"/>
</dbReference>
<dbReference type="SUPFAM" id="SSF47413">
    <property type="entry name" value="lambda repressor-like DNA-binding domains"/>
    <property type="match status" value="1"/>
</dbReference>
<dbReference type="GO" id="GO:0000976">
    <property type="term" value="F:transcription cis-regulatory region binding"/>
    <property type="evidence" value="ECO:0007669"/>
    <property type="project" value="TreeGrafter"/>
</dbReference>
<dbReference type="PANTHER" id="PTHR30146">
    <property type="entry name" value="LACI-RELATED TRANSCRIPTIONAL REPRESSOR"/>
    <property type="match status" value="1"/>
</dbReference>
<dbReference type="GO" id="GO:0003700">
    <property type="term" value="F:DNA-binding transcription factor activity"/>
    <property type="evidence" value="ECO:0007669"/>
    <property type="project" value="TreeGrafter"/>
</dbReference>
<dbReference type="PROSITE" id="PS00356">
    <property type="entry name" value="HTH_LACI_1"/>
    <property type="match status" value="1"/>
</dbReference>
<keyword evidence="3" id="KW-0804">Transcription</keyword>
<evidence type="ECO:0000313" key="6">
    <source>
        <dbReference type="Proteomes" id="UP000708298"/>
    </source>
</evidence>
<sequence>MERRKIRHGLEDVAKRAGVGIATVDRVLNERGSVSPKTEQRVLDAARELGLRRILPVPHARALRIEVMLARATTPFMRRLGAAMGQVAATLDRSVTVIRTSIDMTDPARVAQRIVNCRADGIIVYCEEHPANVAAIAASEAAGRPVICVVTDVPDSPRAAYVGIDHTKAGGTAAFFVARMARGAGTAVILSTSTGFRAHKQRIDGFRRGLARHAPAIAVAPVLTTGDDPERSYHHVMQALRERPDLVAVYNTGGGSAGVGNALRDWQRPALPIFVGHELTDESAVLLRDGLMTVTIDQAPELQARRAIDLMLSRLGRGTDLPIPSEIAFTLHTMENC</sequence>
<evidence type="ECO:0000256" key="2">
    <source>
        <dbReference type="ARBA" id="ARBA00023125"/>
    </source>
</evidence>
<dbReference type="SMART" id="SM00354">
    <property type="entry name" value="HTH_LACI"/>
    <property type="match status" value="1"/>
</dbReference>
<dbReference type="InterPro" id="IPR010982">
    <property type="entry name" value="Lambda_DNA-bd_dom_sf"/>
</dbReference>
<reference evidence="5" key="1">
    <citation type="journal article" date="2021" name="Microorganisms">
        <title>Acidisoma silvae sp. nov. and Acidisomacellulosilytica sp. nov., Two Acidophilic Bacteria Isolated from Decaying Wood, Hydrolyzing Cellulose and Producing Poly-3-hydroxybutyrate.</title>
        <authorList>
            <person name="Mieszkin S."/>
            <person name="Pouder E."/>
            <person name="Uroz S."/>
            <person name="Simon-Colin C."/>
            <person name="Alain K."/>
        </authorList>
    </citation>
    <scope>NUCLEOTIDE SEQUENCE</scope>
    <source>
        <strain evidence="5">HW T2.11</strain>
    </source>
</reference>
<keyword evidence="1" id="KW-0805">Transcription regulation</keyword>
<reference evidence="5" key="2">
    <citation type="submission" date="2021-01" db="EMBL/GenBank/DDBJ databases">
        <authorList>
            <person name="Mieszkin S."/>
            <person name="Pouder E."/>
            <person name="Alain K."/>
        </authorList>
    </citation>
    <scope>NUCLEOTIDE SEQUENCE</scope>
    <source>
        <strain evidence="5">HW T2.11</strain>
    </source>
</reference>
<dbReference type="InterPro" id="IPR028082">
    <property type="entry name" value="Peripla_BP_I"/>
</dbReference>
<proteinExistence type="predicted"/>
<evidence type="ECO:0000256" key="3">
    <source>
        <dbReference type="ARBA" id="ARBA00023163"/>
    </source>
</evidence>
<comment type="caution">
    <text evidence="5">The sequence shown here is derived from an EMBL/GenBank/DDBJ whole genome shotgun (WGS) entry which is preliminary data.</text>
</comment>
<keyword evidence="2 5" id="KW-0238">DNA-binding</keyword>
<gene>
    <name evidence="5" type="ORF">ASILVAE211_21125</name>
</gene>
<dbReference type="Pfam" id="PF13407">
    <property type="entry name" value="Peripla_BP_4"/>
    <property type="match status" value="1"/>
</dbReference>
<feature type="domain" description="HTH lacI-type" evidence="4">
    <location>
        <begin position="10"/>
        <end position="65"/>
    </location>
</feature>
<organism evidence="5 6">
    <name type="scientific">Acidisoma silvae</name>
    <dbReference type="NCBI Taxonomy" id="2802396"/>
    <lineage>
        <taxon>Bacteria</taxon>
        <taxon>Pseudomonadati</taxon>
        <taxon>Pseudomonadota</taxon>
        <taxon>Alphaproteobacteria</taxon>
        <taxon>Acetobacterales</taxon>
        <taxon>Acidocellaceae</taxon>
        <taxon>Acidisoma</taxon>
    </lineage>
</organism>